<dbReference type="Proteomes" id="UP001501371">
    <property type="component" value="Unassembled WGS sequence"/>
</dbReference>
<comment type="caution">
    <text evidence="3">The sequence shown here is derived from an EMBL/GenBank/DDBJ whole genome shotgun (WGS) entry which is preliminary data.</text>
</comment>
<keyword evidence="4" id="KW-1185">Reference proteome</keyword>
<feature type="compositionally biased region" description="Gly residues" evidence="1">
    <location>
        <begin position="128"/>
        <end position="137"/>
    </location>
</feature>
<feature type="chain" id="PRO_5046414981" description="Lipoprotein" evidence="2">
    <location>
        <begin position="31"/>
        <end position="266"/>
    </location>
</feature>
<evidence type="ECO:0000256" key="2">
    <source>
        <dbReference type="SAM" id="SignalP"/>
    </source>
</evidence>
<evidence type="ECO:0008006" key="5">
    <source>
        <dbReference type="Google" id="ProtNLM"/>
    </source>
</evidence>
<protein>
    <recommendedName>
        <fullName evidence="5">Lipoprotein</fullName>
    </recommendedName>
</protein>
<sequence>MTVLPSSGRTRRAVLTAALCVGLAGPVAGCAEEVDPDKGTNGVGKLTAAEIQKKAQTAVAGADAVRLSGSLVSKGQTYKLNMKLKENGGLGSVTSKSSTFQLLRIGETLYLKADAGFWSHADGDEGEGSGGSGGAGGKDADASAAGKLSDKYVKVPQDDPSYKQLSGFTDMEVLLGGLLTLHGELTKGDRDTLGGVRTIKVNGAKGSGGTLDVSLEGTPYPLQLQRAGGAGTVTLADWNKDFELEEPTKSQTVDYGSRLPSSDDRR</sequence>
<feature type="region of interest" description="Disordered" evidence="1">
    <location>
        <begin position="122"/>
        <end position="142"/>
    </location>
</feature>
<gene>
    <name evidence="3" type="ORF">GCM10009654_08680</name>
</gene>
<name>A0ABP4F426_9ACTN</name>
<dbReference type="EMBL" id="BAAAKV010000005">
    <property type="protein sequence ID" value="GAA1155340.1"/>
    <property type="molecule type" value="Genomic_DNA"/>
</dbReference>
<feature type="signal peptide" evidence="2">
    <location>
        <begin position="1"/>
        <end position="30"/>
    </location>
</feature>
<evidence type="ECO:0000313" key="3">
    <source>
        <dbReference type="EMBL" id="GAA1155340.1"/>
    </source>
</evidence>
<reference evidence="4" key="1">
    <citation type="journal article" date="2019" name="Int. J. Syst. Evol. Microbiol.">
        <title>The Global Catalogue of Microorganisms (GCM) 10K type strain sequencing project: providing services to taxonomists for standard genome sequencing and annotation.</title>
        <authorList>
            <consortium name="The Broad Institute Genomics Platform"/>
            <consortium name="The Broad Institute Genome Sequencing Center for Infectious Disease"/>
            <person name="Wu L."/>
            <person name="Ma J."/>
        </authorList>
    </citation>
    <scope>NUCLEOTIDE SEQUENCE [LARGE SCALE GENOMIC DNA]</scope>
    <source>
        <strain evidence="4">JCM 12696</strain>
    </source>
</reference>
<evidence type="ECO:0000313" key="4">
    <source>
        <dbReference type="Proteomes" id="UP001501371"/>
    </source>
</evidence>
<evidence type="ECO:0000256" key="1">
    <source>
        <dbReference type="SAM" id="MobiDB-lite"/>
    </source>
</evidence>
<dbReference type="RefSeq" id="WP_344270303.1">
    <property type="nucleotide sequence ID" value="NZ_BAAAKV010000005.1"/>
</dbReference>
<proteinExistence type="predicted"/>
<accession>A0ABP4F426</accession>
<feature type="region of interest" description="Disordered" evidence="1">
    <location>
        <begin position="247"/>
        <end position="266"/>
    </location>
</feature>
<keyword evidence="2" id="KW-0732">Signal</keyword>
<organism evidence="3 4">
    <name type="scientific">Streptomyces hebeiensis</name>
    <dbReference type="NCBI Taxonomy" id="229486"/>
    <lineage>
        <taxon>Bacteria</taxon>
        <taxon>Bacillati</taxon>
        <taxon>Actinomycetota</taxon>
        <taxon>Actinomycetes</taxon>
        <taxon>Kitasatosporales</taxon>
        <taxon>Streptomycetaceae</taxon>
        <taxon>Streptomyces</taxon>
    </lineage>
</organism>